<feature type="compositionally biased region" description="Basic and acidic residues" evidence="1">
    <location>
        <begin position="279"/>
        <end position="300"/>
    </location>
</feature>
<evidence type="ECO:0000313" key="2">
    <source>
        <dbReference type="EMBL" id="KAF2398297.1"/>
    </source>
</evidence>
<feature type="compositionally biased region" description="Basic and acidic residues" evidence="1">
    <location>
        <begin position="170"/>
        <end position="180"/>
    </location>
</feature>
<sequence length="550" mass="62090">MSMTLNTKPAPHNDPQTPNSDDRVRLHITPFTPELLKTYLPPSLLPLATNISFHTLQTFPEKGFGYVEMPKTEAEKLRKKLNGAILKGSKVKIEEAREEKENKKDKKRKLKEEEQPAAVAEDDEPKKKSKKVKRGDGVLLGYELPEGRVVKRGRTEPESEKQKAKRDKKEKKSEASTKDDKKRKREPSKYTNEPEVLFRTKLPPNVPAPVERSKKKSKSRELVVHEFERTQKHATFLKTTKVSGDAKMAHEYLEGKGWADEDGNVIEQESESKQRRREGKAAQEEQRRKEAEEAKRKAQAEEDALAAQKAVGNKSSVEVESDHSESSVGDTSSSSEDESEGDSDSSEHDSVSEQALDDLESLKSTSKPSAEPTSEATEVHPLEALFKRPDPTVGTPKPAPINTSFKFFDAIGEDQEDMEDAHAVPEDFPQTPFGQDRQRRIRSAAPTPDTAAVDRQFFFAEERSEEDEDEEMQDGKDSESETDVGAEAPPASKGAIEGNGTAKDGEDESEFSKWFWEHRGENNRAWKARKREAMKLKRKRENKRLSRRVV</sequence>
<feature type="compositionally biased region" description="Polar residues" evidence="1">
    <location>
        <begin position="362"/>
        <end position="376"/>
    </location>
</feature>
<feature type="region of interest" description="Disordered" evidence="1">
    <location>
        <begin position="1"/>
        <end position="23"/>
    </location>
</feature>
<feature type="region of interest" description="Disordered" evidence="1">
    <location>
        <begin position="96"/>
        <end position="223"/>
    </location>
</feature>
<evidence type="ECO:0000256" key="1">
    <source>
        <dbReference type="SAM" id="MobiDB-lite"/>
    </source>
</evidence>
<feature type="region of interest" description="Disordered" evidence="1">
    <location>
        <begin position="254"/>
        <end position="402"/>
    </location>
</feature>
<proteinExistence type="predicted"/>
<name>A0A6G1HR26_9PEZI</name>
<evidence type="ECO:0000313" key="3">
    <source>
        <dbReference type="Proteomes" id="UP000799640"/>
    </source>
</evidence>
<dbReference type="EMBL" id="ML996700">
    <property type="protein sequence ID" value="KAF2398297.1"/>
    <property type="molecule type" value="Genomic_DNA"/>
</dbReference>
<gene>
    <name evidence="2" type="ORF">EJ06DRAFT_532044</name>
</gene>
<accession>A0A6G1HR26</accession>
<dbReference type="GO" id="GO:0003676">
    <property type="term" value="F:nucleic acid binding"/>
    <property type="evidence" value="ECO:0007669"/>
    <property type="project" value="InterPro"/>
</dbReference>
<keyword evidence="3" id="KW-1185">Reference proteome</keyword>
<dbReference type="Gene3D" id="3.30.70.330">
    <property type="match status" value="1"/>
</dbReference>
<organism evidence="2 3">
    <name type="scientific">Trichodelitschia bisporula</name>
    <dbReference type="NCBI Taxonomy" id="703511"/>
    <lineage>
        <taxon>Eukaryota</taxon>
        <taxon>Fungi</taxon>
        <taxon>Dikarya</taxon>
        <taxon>Ascomycota</taxon>
        <taxon>Pezizomycotina</taxon>
        <taxon>Dothideomycetes</taxon>
        <taxon>Dothideomycetes incertae sedis</taxon>
        <taxon>Phaeotrichales</taxon>
        <taxon>Phaeotrichaceae</taxon>
        <taxon>Trichodelitschia</taxon>
    </lineage>
</organism>
<dbReference type="InterPro" id="IPR012677">
    <property type="entry name" value="Nucleotide-bd_a/b_plait_sf"/>
</dbReference>
<feature type="compositionally biased region" description="Basic and acidic residues" evidence="1">
    <location>
        <begin position="96"/>
        <end position="114"/>
    </location>
</feature>
<protein>
    <recommendedName>
        <fullName evidence="4">RRM domain-containing protein</fullName>
    </recommendedName>
</protein>
<feature type="compositionally biased region" description="Basic and acidic residues" evidence="1">
    <location>
        <begin position="145"/>
        <end position="162"/>
    </location>
</feature>
<reference evidence="2" key="1">
    <citation type="journal article" date="2020" name="Stud. Mycol.">
        <title>101 Dothideomycetes genomes: a test case for predicting lifestyles and emergence of pathogens.</title>
        <authorList>
            <person name="Haridas S."/>
            <person name="Albert R."/>
            <person name="Binder M."/>
            <person name="Bloem J."/>
            <person name="Labutti K."/>
            <person name="Salamov A."/>
            <person name="Andreopoulos B."/>
            <person name="Baker S."/>
            <person name="Barry K."/>
            <person name="Bills G."/>
            <person name="Bluhm B."/>
            <person name="Cannon C."/>
            <person name="Castanera R."/>
            <person name="Culley D."/>
            <person name="Daum C."/>
            <person name="Ezra D."/>
            <person name="Gonzalez J."/>
            <person name="Henrissat B."/>
            <person name="Kuo A."/>
            <person name="Liang C."/>
            <person name="Lipzen A."/>
            <person name="Lutzoni F."/>
            <person name="Magnuson J."/>
            <person name="Mondo S."/>
            <person name="Nolan M."/>
            <person name="Ohm R."/>
            <person name="Pangilinan J."/>
            <person name="Park H.-J."/>
            <person name="Ramirez L."/>
            <person name="Alfaro M."/>
            <person name="Sun H."/>
            <person name="Tritt A."/>
            <person name="Yoshinaga Y."/>
            <person name="Zwiers L.-H."/>
            <person name="Turgeon B."/>
            <person name="Goodwin S."/>
            <person name="Spatafora J."/>
            <person name="Crous P."/>
            <person name="Grigoriev I."/>
        </authorList>
    </citation>
    <scope>NUCLEOTIDE SEQUENCE</scope>
    <source>
        <strain evidence="2">CBS 262.69</strain>
    </source>
</reference>
<feature type="compositionally biased region" description="Acidic residues" evidence="1">
    <location>
        <begin position="335"/>
        <end position="344"/>
    </location>
</feature>
<dbReference type="OrthoDB" id="3595585at2759"/>
<dbReference type="SUPFAM" id="SSF54928">
    <property type="entry name" value="RNA-binding domain, RBD"/>
    <property type="match status" value="1"/>
</dbReference>
<feature type="compositionally biased region" description="Basic and acidic residues" evidence="1">
    <location>
        <begin position="377"/>
        <end position="390"/>
    </location>
</feature>
<dbReference type="InterPro" id="IPR035979">
    <property type="entry name" value="RBD_domain_sf"/>
</dbReference>
<evidence type="ECO:0008006" key="4">
    <source>
        <dbReference type="Google" id="ProtNLM"/>
    </source>
</evidence>
<feature type="region of interest" description="Disordered" evidence="1">
    <location>
        <begin position="416"/>
        <end position="509"/>
    </location>
</feature>
<dbReference type="AlphaFoldDB" id="A0A6G1HR26"/>
<dbReference type="Proteomes" id="UP000799640">
    <property type="component" value="Unassembled WGS sequence"/>
</dbReference>
<feature type="compositionally biased region" description="Acidic residues" evidence="1">
    <location>
        <begin position="463"/>
        <end position="472"/>
    </location>
</feature>